<accession>A0ABM4C0A5</accession>
<dbReference type="PANTHER" id="PTHR47510">
    <property type="entry name" value="REVERSE TRANSCRIPTASE DOMAIN-CONTAINING PROTEIN"/>
    <property type="match status" value="1"/>
</dbReference>
<sequence>MKQITGKKKACIGFLPQMIKINNTVIFEPNAISHEFNKFFTEIGPKLSIKIPNTKALFSDFLLPLDKCVCSDELSSDLSTEELERAFKSIKKNKPCGSDEINGNVIIDCFEQLKDVLFKVFSASIKQGIFPEQLKIAKVTPIYKEGDQSKITNYRPISVLFIFSKVLERTMCNTVYTHLDKNNLLYVNQIRF</sequence>
<reference evidence="2" key="1">
    <citation type="submission" date="2025-08" db="UniProtKB">
        <authorList>
            <consortium name="RefSeq"/>
        </authorList>
    </citation>
    <scope>IDENTIFICATION</scope>
</reference>
<dbReference type="PANTHER" id="PTHR47510:SF3">
    <property type="entry name" value="ENDO_EXONUCLEASE_PHOSPHATASE DOMAIN-CONTAINING PROTEIN"/>
    <property type="match status" value="1"/>
</dbReference>
<organism evidence="1 2">
    <name type="scientific">Hydra vulgaris</name>
    <name type="common">Hydra</name>
    <name type="synonym">Hydra attenuata</name>
    <dbReference type="NCBI Taxonomy" id="6087"/>
    <lineage>
        <taxon>Eukaryota</taxon>
        <taxon>Metazoa</taxon>
        <taxon>Cnidaria</taxon>
        <taxon>Hydrozoa</taxon>
        <taxon>Hydroidolina</taxon>
        <taxon>Anthoathecata</taxon>
        <taxon>Aplanulata</taxon>
        <taxon>Hydridae</taxon>
        <taxon>Hydra</taxon>
    </lineage>
</organism>
<evidence type="ECO:0000313" key="2">
    <source>
        <dbReference type="RefSeq" id="XP_065654898.1"/>
    </source>
</evidence>
<protein>
    <submittedName>
        <fullName evidence="2">Uncharacterized protein LOC136081504</fullName>
    </submittedName>
</protein>
<gene>
    <name evidence="2" type="primary">LOC136081504</name>
</gene>
<dbReference type="Proteomes" id="UP001652625">
    <property type="component" value="Chromosome 06"/>
</dbReference>
<dbReference type="RefSeq" id="XP_065654898.1">
    <property type="nucleotide sequence ID" value="XM_065798826.1"/>
</dbReference>
<proteinExistence type="predicted"/>
<name>A0ABM4C0A5_HYDVU</name>
<keyword evidence="1" id="KW-1185">Reference proteome</keyword>
<dbReference type="GeneID" id="136081504"/>
<evidence type="ECO:0000313" key="1">
    <source>
        <dbReference type="Proteomes" id="UP001652625"/>
    </source>
</evidence>